<dbReference type="Pfam" id="PF00712">
    <property type="entry name" value="DNA_pol3_beta"/>
    <property type="match status" value="1"/>
</dbReference>
<dbReference type="PANTHER" id="PTHR30478">
    <property type="entry name" value="DNA POLYMERASE III SUBUNIT BETA"/>
    <property type="match status" value="1"/>
</dbReference>
<dbReference type="PANTHER" id="PTHR30478:SF0">
    <property type="entry name" value="BETA SLIDING CLAMP"/>
    <property type="match status" value="1"/>
</dbReference>
<reference evidence="15" key="2">
    <citation type="submission" date="2011-04" db="EMBL/GenBank/DDBJ databases">
        <title>The complete genome of chromosome of Treponema succinifaciens DSM 2489.</title>
        <authorList>
            <person name="Lucas S."/>
            <person name="Copeland A."/>
            <person name="Lapidus A."/>
            <person name="Bruce D."/>
            <person name="Goodwin L."/>
            <person name="Pitluck S."/>
            <person name="Peters L."/>
            <person name="Kyrpides N."/>
            <person name="Mavromatis K."/>
            <person name="Ivanova N."/>
            <person name="Ovchinnikova G."/>
            <person name="Teshima H."/>
            <person name="Detter J.C."/>
            <person name="Tapia R."/>
            <person name="Han C."/>
            <person name="Land M."/>
            <person name="Hauser L."/>
            <person name="Markowitz V."/>
            <person name="Cheng J.-F."/>
            <person name="Hugenholtz P."/>
            <person name="Woyke T."/>
            <person name="Wu D."/>
            <person name="Gronow S."/>
            <person name="Wellnitz S."/>
            <person name="Brambilla E."/>
            <person name="Klenk H.-P."/>
            <person name="Eisen J.A."/>
        </authorList>
    </citation>
    <scope>NUCLEOTIDE SEQUENCE [LARGE SCALE GENOMIC DNA]</scope>
    <source>
        <strain evidence="15">ATCC 33096 / DSM 2489 / 6091</strain>
    </source>
</reference>
<dbReference type="InterPro" id="IPR022637">
    <property type="entry name" value="DNA_polIII_beta_cen"/>
</dbReference>
<dbReference type="Pfam" id="PF02767">
    <property type="entry name" value="DNA_pol3_beta_2"/>
    <property type="match status" value="1"/>
</dbReference>
<dbReference type="InterPro" id="IPR022634">
    <property type="entry name" value="DNA_polIII_beta_N"/>
</dbReference>
<comment type="function">
    <text evidence="10">Confers DNA tethering and processivity to DNA polymerases and other proteins. Acts as a clamp, forming a ring around DNA (a reaction catalyzed by the clamp-loading complex) which diffuses in an ATP-independent manner freely and bidirectionally along dsDNA. Initially characterized for its ability to contact the catalytic subunit of DNA polymerase III (Pol III), a complex, multichain enzyme responsible for most of the replicative synthesis in bacteria; Pol III exhibits 3'-5' exonuclease proofreading activity. The beta chain is required for initiation of replication as well as for processivity of DNA replication.</text>
</comment>
<dbReference type="eggNOG" id="COG0592">
    <property type="taxonomic scope" value="Bacteria"/>
</dbReference>
<dbReference type="GeneID" id="302997252"/>
<evidence type="ECO:0000313" key="15">
    <source>
        <dbReference type="Proteomes" id="UP000006852"/>
    </source>
</evidence>
<evidence type="ECO:0000256" key="3">
    <source>
        <dbReference type="ARBA" id="ARBA00021035"/>
    </source>
</evidence>
<organism evidence="14 15">
    <name type="scientific">Treponema succinifaciens (strain ATCC 33096 / DSM 2489 / 6091)</name>
    <dbReference type="NCBI Taxonomy" id="869209"/>
    <lineage>
        <taxon>Bacteria</taxon>
        <taxon>Pseudomonadati</taxon>
        <taxon>Spirochaetota</taxon>
        <taxon>Spirochaetia</taxon>
        <taxon>Spirochaetales</taxon>
        <taxon>Treponemataceae</taxon>
        <taxon>Treponema</taxon>
    </lineage>
</organism>
<dbReference type="GO" id="GO:0009360">
    <property type="term" value="C:DNA polymerase III complex"/>
    <property type="evidence" value="ECO:0007669"/>
    <property type="project" value="InterPro"/>
</dbReference>
<evidence type="ECO:0000256" key="8">
    <source>
        <dbReference type="ARBA" id="ARBA00022932"/>
    </source>
</evidence>
<dbReference type="Pfam" id="PF02768">
    <property type="entry name" value="DNA_pol3_beta_3"/>
    <property type="match status" value="1"/>
</dbReference>
<keyword evidence="4 10" id="KW-0963">Cytoplasm</keyword>
<sequence>MRFTFDKDTMIKEISIAQEIISTKNMGSILSNILIIAQENKLTIKATDIKVNFETQVPVQITEEGTTTVYCDKFMGILNSLPSGEIEFNQEKKENEEQSINVIIKPVDKKIKFQMKSMSQEKFPEFYSAENVPYFEVSSKDIKEMIAQTSFAVSEDETRYFMNGVFFEKKGDNLNMVATDGRRLSFVSKSILAGISEFPSAIVHPKILNIILKHAPEEGNIFVAVVDKMIFFKFGNYKFGAALLEGQFPNYERVIPEHQAFNFQVYKADLVDALKRVALMVDKKAGRIFFNISDGVLKITSSQSDMGSADEEIPCQYQGDSYTIALNFRYIEEPLRGINSEKIAFEFTEEMKAVTMRPEPAEDYFHIIMPMQKE</sequence>
<dbReference type="GO" id="GO:0003677">
    <property type="term" value="F:DNA binding"/>
    <property type="evidence" value="ECO:0007669"/>
    <property type="project" value="UniProtKB-UniRule"/>
</dbReference>
<dbReference type="SMART" id="SM00480">
    <property type="entry name" value="POL3Bc"/>
    <property type="match status" value="1"/>
</dbReference>
<dbReference type="NCBIfam" id="TIGR00663">
    <property type="entry name" value="dnan"/>
    <property type="match status" value="1"/>
</dbReference>
<reference evidence="14 15" key="1">
    <citation type="journal article" date="2011" name="Stand. Genomic Sci.">
        <title>Complete genome sequence of Treponema succinifaciens type strain (6091).</title>
        <authorList>
            <person name="Han C."/>
            <person name="Gronow S."/>
            <person name="Teshima H."/>
            <person name="Lapidus A."/>
            <person name="Nolan M."/>
            <person name="Lucas S."/>
            <person name="Hammon N."/>
            <person name="Deshpande S."/>
            <person name="Cheng J.F."/>
            <person name="Zeytun A."/>
            <person name="Tapia R."/>
            <person name="Goodwin L."/>
            <person name="Pitluck S."/>
            <person name="Liolios K."/>
            <person name="Pagani I."/>
            <person name="Ivanova N."/>
            <person name="Mavromatis K."/>
            <person name="Mikhailova N."/>
            <person name="Huntemann M."/>
            <person name="Pati A."/>
            <person name="Chen A."/>
            <person name="Palaniappan K."/>
            <person name="Land M."/>
            <person name="Hauser L."/>
            <person name="Brambilla E.M."/>
            <person name="Rohde M."/>
            <person name="Goker M."/>
            <person name="Woyke T."/>
            <person name="Bristow J."/>
            <person name="Eisen J.A."/>
            <person name="Markowitz V."/>
            <person name="Hugenholtz P."/>
            <person name="Kyrpides N.C."/>
            <person name="Klenk H.P."/>
            <person name="Detter J.C."/>
        </authorList>
    </citation>
    <scope>NUCLEOTIDE SEQUENCE [LARGE SCALE GENOMIC DNA]</scope>
    <source>
        <strain evidence="15">ATCC 33096 / DSM 2489 / 6091</strain>
    </source>
</reference>
<name>F2NU08_TRES6</name>
<dbReference type="AlphaFoldDB" id="F2NU08"/>
<evidence type="ECO:0000256" key="6">
    <source>
        <dbReference type="ARBA" id="ARBA00022695"/>
    </source>
</evidence>
<accession>F2NU08</accession>
<dbReference type="OrthoDB" id="8421503at2"/>
<dbReference type="InterPro" id="IPR022635">
    <property type="entry name" value="DNA_polIII_beta_C"/>
</dbReference>
<evidence type="ECO:0000259" key="12">
    <source>
        <dbReference type="Pfam" id="PF02767"/>
    </source>
</evidence>
<comment type="similarity">
    <text evidence="2 10">Belongs to the beta sliding clamp family.</text>
</comment>
<feature type="domain" description="DNA polymerase III beta sliding clamp central" evidence="12">
    <location>
        <begin position="137"/>
        <end position="250"/>
    </location>
</feature>
<dbReference type="Gene3D" id="3.10.150.10">
    <property type="entry name" value="DNA Polymerase III, subunit A, domain 2"/>
    <property type="match status" value="1"/>
</dbReference>
<evidence type="ECO:0000259" key="13">
    <source>
        <dbReference type="Pfam" id="PF02768"/>
    </source>
</evidence>
<keyword evidence="6 10" id="KW-0548">Nucleotidyltransferase</keyword>
<gene>
    <name evidence="14" type="ordered locus">Tresu_0002</name>
</gene>
<keyword evidence="9" id="KW-0238">DNA-binding</keyword>
<dbReference type="InterPro" id="IPR046938">
    <property type="entry name" value="DNA_clamp_sf"/>
</dbReference>
<comment type="subcellular location">
    <subcellularLocation>
        <location evidence="1 10">Cytoplasm</location>
    </subcellularLocation>
</comment>
<evidence type="ECO:0000256" key="1">
    <source>
        <dbReference type="ARBA" id="ARBA00004496"/>
    </source>
</evidence>
<dbReference type="InterPro" id="IPR001001">
    <property type="entry name" value="DNA_polIII_beta"/>
</dbReference>
<dbReference type="KEGG" id="tsu:Tresu_0002"/>
<evidence type="ECO:0000256" key="10">
    <source>
        <dbReference type="PIRNR" id="PIRNR000804"/>
    </source>
</evidence>
<evidence type="ECO:0000259" key="11">
    <source>
        <dbReference type="Pfam" id="PF00712"/>
    </source>
</evidence>
<dbReference type="STRING" id="869209.Tresu_0002"/>
<dbReference type="Gene3D" id="3.70.10.10">
    <property type="match status" value="1"/>
</dbReference>
<comment type="subunit">
    <text evidence="10">Forms a ring-shaped head-to-tail homodimer around DNA.</text>
</comment>
<dbReference type="EMBL" id="CP002631">
    <property type="protein sequence ID" value="AEB12972.1"/>
    <property type="molecule type" value="Genomic_DNA"/>
</dbReference>
<keyword evidence="7 10" id="KW-0235">DNA replication</keyword>
<evidence type="ECO:0000256" key="7">
    <source>
        <dbReference type="ARBA" id="ARBA00022705"/>
    </source>
</evidence>
<keyword evidence="15" id="KW-1185">Reference proteome</keyword>
<dbReference type="GO" id="GO:0008408">
    <property type="term" value="F:3'-5' exonuclease activity"/>
    <property type="evidence" value="ECO:0007669"/>
    <property type="project" value="InterPro"/>
</dbReference>
<dbReference type="GO" id="GO:0006271">
    <property type="term" value="P:DNA strand elongation involved in DNA replication"/>
    <property type="evidence" value="ECO:0007669"/>
    <property type="project" value="TreeGrafter"/>
</dbReference>
<keyword evidence="8 10" id="KW-0239">DNA-directed DNA polymerase</keyword>
<dbReference type="Proteomes" id="UP000006852">
    <property type="component" value="Chromosome"/>
</dbReference>
<keyword evidence="5 10" id="KW-0808">Transferase</keyword>
<evidence type="ECO:0000256" key="2">
    <source>
        <dbReference type="ARBA" id="ARBA00010752"/>
    </source>
</evidence>
<evidence type="ECO:0000256" key="9">
    <source>
        <dbReference type="ARBA" id="ARBA00023125"/>
    </source>
</evidence>
<dbReference type="HOGENOM" id="CLU_038149_4_0_12"/>
<dbReference type="CDD" id="cd00140">
    <property type="entry name" value="beta_clamp"/>
    <property type="match status" value="1"/>
</dbReference>
<evidence type="ECO:0000313" key="14">
    <source>
        <dbReference type="EMBL" id="AEB12972.1"/>
    </source>
</evidence>
<feature type="domain" description="DNA polymerase III beta sliding clamp C-terminal" evidence="13">
    <location>
        <begin position="253"/>
        <end position="371"/>
    </location>
</feature>
<dbReference type="GO" id="GO:0003887">
    <property type="term" value="F:DNA-directed DNA polymerase activity"/>
    <property type="evidence" value="ECO:0007669"/>
    <property type="project" value="UniProtKB-UniRule"/>
</dbReference>
<protein>
    <recommendedName>
        <fullName evidence="3 10">Beta sliding clamp</fullName>
    </recommendedName>
</protein>
<dbReference type="SUPFAM" id="SSF55979">
    <property type="entry name" value="DNA clamp"/>
    <property type="match status" value="3"/>
</dbReference>
<proteinExistence type="inferred from homology"/>
<evidence type="ECO:0000256" key="4">
    <source>
        <dbReference type="ARBA" id="ARBA00022490"/>
    </source>
</evidence>
<dbReference type="RefSeq" id="WP_013700283.1">
    <property type="nucleotide sequence ID" value="NC_015385.1"/>
</dbReference>
<evidence type="ECO:0000256" key="5">
    <source>
        <dbReference type="ARBA" id="ARBA00022679"/>
    </source>
</evidence>
<feature type="domain" description="DNA polymerase III beta sliding clamp N-terminal" evidence="11">
    <location>
        <begin position="1"/>
        <end position="125"/>
    </location>
</feature>
<dbReference type="PIRSF" id="PIRSF000804">
    <property type="entry name" value="DNA_pol_III_b"/>
    <property type="match status" value="1"/>
</dbReference>
<dbReference type="GO" id="GO:0005737">
    <property type="term" value="C:cytoplasm"/>
    <property type="evidence" value="ECO:0007669"/>
    <property type="project" value="UniProtKB-SubCell"/>
</dbReference>